<name>A0A915JJ37_ROMCU</name>
<dbReference type="WBParaSite" id="nRc.2.0.1.t26097-RA">
    <property type="protein sequence ID" value="nRc.2.0.1.t26097-RA"/>
    <property type="gene ID" value="nRc.2.0.1.g26097"/>
</dbReference>
<evidence type="ECO:0000313" key="2">
    <source>
        <dbReference type="Proteomes" id="UP000887565"/>
    </source>
</evidence>
<protein>
    <submittedName>
        <fullName evidence="3">Uncharacterized protein</fullName>
    </submittedName>
</protein>
<proteinExistence type="predicted"/>
<keyword evidence="2" id="KW-1185">Reference proteome</keyword>
<dbReference type="AlphaFoldDB" id="A0A915JJ37"/>
<evidence type="ECO:0000256" key="1">
    <source>
        <dbReference type="SAM" id="MobiDB-lite"/>
    </source>
</evidence>
<sequence length="166" mass="19056">LINGIQNIANNDGTVDPAAALDVTTFNCLVSTVYNPVHVTDTMVPDIIKNLQESHSRRVKIFSIDTEQVSGLRYVALKYVVFEKRLPMQSDKMYARINHVIVLGIDPFPSKFPNHNIVNWADKPNPKKTREEQEEEEYEEYSLTNDMQRSTETDPDLIKEYEALDL</sequence>
<reference evidence="3" key="1">
    <citation type="submission" date="2022-11" db="UniProtKB">
        <authorList>
            <consortium name="WormBaseParasite"/>
        </authorList>
    </citation>
    <scope>IDENTIFICATION</scope>
</reference>
<evidence type="ECO:0000313" key="3">
    <source>
        <dbReference type="WBParaSite" id="nRc.2.0.1.t26097-RA"/>
    </source>
</evidence>
<organism evidence="2 3">
    <name type="scientific">Romanomermis culicivorax</name>
    <name type="common">Nematode worm</name>
    <dbReference type="NCBI Taxonomy" id="13658"/>
    <lineage>
        <taxon>Eukaryota</taxon>
        <taxon>Metazoa</taxon>
        <taxon>Ecdysozoa</taxon>
        <taxon>Nematoda</taxon>
        <taxon>Enoplea</taxon>
        <taxon>Dorylaimia</taxon>
        <taxon>Mermithida</taxon>
        <taxon>Mermithoidea</taxon>
        <taxon>Mermithidae</taxon>
        <taxon>Romanomermis</taxon>
    </lineage>
</organism>
<feature type="region of interest" description="Disordered" evidence="1">
    <location>
        <begin position="119"/>
        <end position="156"/>
    </location>
</feature>
<dbReference type="Proteomes" id="UP000887565">
    <property type="component" value="Unplaced"/>
</dbReference>
<accession>A0A915JJ37</accession>